<sequence>MRYWNDIYTRVADEDNEKFLYKLKGRINRVGIDIPTVEVRFENLDVEAGVYVVRSKSSNEFAPASMKLNNVVTRAMASESEKIGPSGLPIDLRGDNLQILRQELKSQRKHVKSLKKKSVGKEFRGVYSQVIEKLVDIVHFLHLEIHDAFGTAVSFSNFT</sequence>
<dbReference type="InterPro" id="IPR045021">
    <property type="entry name" value="PSI1/2/3"/>
</dbReference>
<dbReference type="GO" id="GO:0045927">
    <property type="term" value="P:positive regulation of growth"/>
    <property type="evidence" value="ECO:0007669"/>
    <property type="project" value="InterPro"/>
</dbReference>
<evidence type="ECO:0000259" key="1">
    <source>
        <dbReference type="Pfam" id="PF14510"/>
    </source>
</evidence>
<evidence type="ECO:0000313" key="3">
    <source>
        <dbReference type="Proteomes" id="UP000243459"/>
    </source>
</evidence>
<organism evidence="2 3">
    <name type="scientific">Asparagus officinalis</name>
    <name type="common">Garden asparagus</name>
    <dbReference type="NCBI Taxonomy" id="4686"/>
    <lineage>
        <taxon>Eukaryota</taxon>
        <taxon>Viridiplantae</taxon>
        <taxon>Streptophyta</taxon>
        <taxon>Embryophyta</taxon>
        <taxon>Tracheophyta</taxon>
        <taxon>Spermatophyta</taxon>
        <taxon>Magnoliopsida</taxon>
        <taxon>Liliopsida</taxon>
        <taxon>Asparagales</taxon>
        <taxon>Asparagaceae</taxon>
        <taxon>Asparagoideae</taxon>
        <taxon>Asparagus</taxon>
    </lineage>
</organism>
<dbReference type="InterPro" id="IPR029481">
    <property type="entry name" value="ABC_trans_N"/>
</dbReference>
<dbReference type="EMBL" id="CM007383">
    <property type="protein sequence ID" value="ONK73966.1"/>
    <property type="molecule type" value="Genomic_DNA"/>
</dbReference>
<reference evidence="3" key="1">
    <citation type="journal article" date="2017" name="Nat. Commun.">
        <title>The asparagus genome sheds light on the origin and evolution of a young Y chromosome.</title>
        <authorList>
            <person name="Harkess A."/>
            <person name="Zhou J."/>
            <person name="Xu C."/>
            <person name="Bowers J.E."/>
            <person name="Van der Hulst R."/>
            <person name="Ayyampalayam S."/>
            <person name="Mercati F."/>
            <person name="Riccardi P."/>
            <person name="McKain M.R."/>
            <person name="Kakrana A."/>
            <person name="Tang H."/>
            <person name="Ray J."/>
            <person name="Groenendijk J."/>
            <person name="Arikit S."/>
            <person name="Mathioni S.M."/>
            <person name="Nakano M."/>
            <person name="Shan H."/>
            <person name="Telgmann-Rauber A."/>
            <person name="Kanno A."/>
            <person name="Yue Z."/>
            <person name="Chen H."/>
            <person name="Li W."/>
            <person name="Chen Y."/>
            <person name="Xu X."/>
            <person name="Zhang Y."/>
            <person name="Luo S."/>
            <person name="Chen H."/>
            <person name="Gao J."/>
            <person name="Mao Z."/>
            <person name="Pires J.C."/>
            <person name="Luo M."/>
            <person name="Kudrna D."/>
            <person name="Wing R.A."/>
            <person name="Meyers B.C."/>
            <person name="Yi K."/>
            <person name="Kong H."/>
            <person name="Lavrijsen P."/>
            <person name="Sunseri F."/>
            <person name="Falavigna A."/>
            <person name="Ye Y."/>
            <person name="Leebens-Mack J.H."/>
            <person name="Chen G."/>
        </authorList>
    </citation>
    <scope>NUCLEOTIDE SEQUENCE [LARGE SCALE GENOMIC DNA]</scope>
    <source>
        <strain evidence="3">cv. DH0086</strain>
    </source>
</reference>
<dbReference type="AlphaFoldDB" id="A0A5P1F6F1"/>
<dbReference type="Proteomes" id="UP000243459">
    <property type="component" value="Chromosome 3"/>
</dbReference>
<dbReference type="PANTHER" id="PTHR31730:SF32">
    <property type="entry name" value="PROTEIN PSK SIMULATOR 1"/>
    <property type="match status" value="1"/>
</dbReference>
<proteinExistence type="predicted"/>
<accession>A0A5P1F6F1</accession>
<dbReference type="Pfam" id="PF14510">
    <property type="entry name" value="ABC_trans_N"/>
    <property type="match status" value="1"/>
</dbReference>
<dbReference type="PANTHER" id="PTHR31730">
    <property type="entry name" value="OS01G0873900 PROTEIN"/>
    <property type="match status" value="1"/>
</dbReference>
<protein>
    <recommendedName>
        <fullName evidence="1">Pleiotropic ABC efflux transporter N-terminal domain-containing protein</fullName>
    </recommendedName>
</protein>
<evidence type="ECO:0000313" key="2">
    <source>
        <dbReference type="EMBL" id="ONK73966.1"/>
    </source>
</evidence>
<name>A0A5P1F6F1_ASPOF</name>
<feature type="domain" description="Pleiotropic ABC efflux transporter N-terminal" evidence="1">
    <location>
        <begin position="13"/>
        <end position="48"/>
    </location>
</feature>
<gene>
    <name evidence="2" type="ORF">A4U43_C03F1420</name>
</gene>
<keyword evidence="3" id="KW-1185">Reference proteome</keyword>
<dbReference type="Gramene" id="ONK73966">
    <property type="protein sequence ID" value="ONK73966"/>
    <property type="gene ID" value="A4U43_C03F1420"/>
</dbReference>